<dbReference type="Proteomes" id="UP000515125">
    <property type="component" value="Unplaced"/>
</dbReference>
<dbReference type="PANTHER" id="PTHR12899:SF3">
    <property type="entry name" value="LARGE RIBOSOMAL SUBUNIT PROTEIN UL18M"/>
    <property type="match status" value="1"/>
</dbReference>
<dbReference type="InterPro" id="IPR005484">
    <property type="entry name" value="Ribosomal_uL18_bac/plant/anim"/>
</dbReference>
<accession>A0A6P6RWM0</accession>
<dbReference type="GO" id="GO:0003735">
    <property type="term" value="F:structural constituent of ribosome"/>
    <property type="evidence" value="ECO:0007669"/>
    <property type="project" value="InterPro"/>
</dbReference>
<dbReference type="GeneID" id="113147112"/>
<dbReference type="Pfam" id="PF00861">
    <property type="entry name" value="Ribosomal_L18p"/>
    <property type="match status" value="1"/>
</dbReference>
<reference evidence="6" key="1">
    <citation type="submission" date="2025-08" db="UniProtKB">
        <authorList>
            <consortium name="RefSeq"/>
        </authorList>
    </citation>
    <scope>IDENTIFICATION</scope>
</reference>
<evidence type="ECO:0000256" key="4">
    <source>
        <dbReference type="SAM" id="MobiDB-lite"/>
    </source>
</evidence>
<evidence type="ECO:0000313" key="6">
    <source>
        <dbReference type="RefSeq" id="XP_026192288.1"/>
    </source>
</evidence>
<dbReference type="OrthoDB" id="330259at2759"/>
<dbReference type="GO" id="GO:0022625">
    <property type="term" value="C:cytosolic large ribosomal subunit"/>
    <property type="evidence" value="ECO:0007669"/>
    <property type="project" value="TreeGrafter"/>
</dbReference>
<dbReference type="GO" id="GO:0008097">
    <property type="term" value="F:5S rRNA binding"/>
    <property type="evidence" value="ECO:0007669"/>
    <property type="project" value="TreeGrafter"/>
</dbReference>
<evidence type="ECO:0000256" key="2">
    <source>
        <dbReference type="ARBA" id="ARBA00022980"/>
    </source>
</evidence>
<name>A0A6P6RWM0_9EIME</name>
<comment type="similarity">
    <text evidence="1">Belongs to the universal ribosomal protein uL18 family.</text>
</comment>
<evidence type="ECO:0000313" key="5">
    <source>
        <dbReference type="Proteomes" id="UP000515125"/>
    </source>
</evidence>
<keyword evidence="5" id="KW-1185">Reference proteome</keyword>
<dbReference type="RefSeq" id="XP_026192288.1">
    <property type="nucleotide sequence ID" value="XM_026336503.1"/>
</dbReference>
<feature type="region of interest" description="Disordered" evidence="4">
    <location>
        <begin position="132"/>
        <end position="153"/>
    </location>
</feature>
<protein>
    <submittedName>
        <fullName evidence="6">50S ribosomal protein L18, chloroplastic-like</fullName>
    </submittedName>
</protein>
<evidence type="ECO:0000256" key="3">
    <source>
        <dbReference type="ARBA" id="ARBA00023274"/>
    </source>
</evidence>
<gene>
    <name evidence="6" type="primary">LOC113147112</name>
</gene>
<organism evidence="5 6">
    <name type="scientific">Cyclospora cayetanensis</name>
    <dbReference type="NCBI Taxonomy" id="88456"/>
    <lineage>
        <taxon>Eukaryota</taxon>
        <taxon>Sar</taxon>
        <taxon>Alveolata</taxon>
        <taxon>Apicomplexa</taxon>
        <taxon>Conoidasida</taxon>
        <taxon>Coccidia</taxon>
        <taxon>Eucoccidiorida</taxon>
        <taxon>Eimeriorina</taxon>
        <taxon>Eimeriidae</taxon>
        <taxon>Cyclospora</taxon>
    </lineage>
</organism>
<proteinExistence type="inferred from homology"/>
<dbReference type="PANTHER" id="PTHR12899">
    <property type="entry name" value="39S RIBOSOMAL PROTEIN L18, MITOCHONDRIAL"/>
    <property type="match status" value="1"/>
</dbReference>
<dbReference type="GO" id="GO:0006412">
    <property type="term" value="P:translation"/>
    <property type="evidence" value="ECO:0007669"/>
    <property type="project" value="InterPro"/>
</dbReference>
<keyword evidence="2" id="KW-0689">Ribosomal protein</keyword>
<feature type="compositionally biased region" description="Low complexity" evidence="4">
    <location>
        <begin position="141"/>
        <end position="153"/>
    </location>
</feature>
<dbReference type="SUPFAM" id="SSF53137">
    <property type="entry name" value="Translational machinery components"/>
    <property type="match status" value="1"/>
</dbReference>
<sequence>MGAPWGPGGQSEDGSLDCLLVSARISRFFVHCSGTAPQQGGFPPPEPCALRRGRTSFEKLAKRPRGLRRLNRAETLALAAASGIPAPPTVDPATGHELSTGVLWEMEGTPKARWPSSLSEIAISSRQASCDTTGTAAPSVATASGATTNGSTPSSRLRLTLTLSNNHVYACITDKSRQHTFAFASSRDNALKDSLPLVKRKKGLVARPHGGTLRAAAAVGALVAARGLKAGINKVYFDRKKYRYAGRVAALADAARSAGLEF</sequence>
<dbReference type="AlphaFoldDB" id="A0A6P6RWM0"/>
<dbReference type="Gene3D" id="3.30.420.100">
    <property type="match status" value="1"/>
</dbReference>
<keyword evidence="3" id="KW-0687">Ribonucleoprotein</keyword>
<evidence type="ECO:0000256" key="1">
    <source>
        <dbReference type="ARBA" id="ARBA00007116"/>
    </source>
</evidence>